<gene>
    <name evidence="3" type="ORF">O9G_003135</name>
</gene>
<evidence type="ECO:0000256" key="1">
    <source>
        <dbReference type="SAM" id="Coils"/>
    </source>
</evidence>
<proteinExistence type="predicted"/>
<dbReference type="SUPFAM" id="SSF140741">
    <property type="entry name" value="RUN domain-like"/>
    <property type="match status" value="1"/>
</dbReference>
<evidence type="ECO:0000313" key="4">
    <source>
        <dbReference type="Proteomes" id="UP000030755"/>
    </source>
</evidence>
<keyword evidence="1" id="KW-0175">Coiled coil</keyword>
<feature type="domain" description="RUN" evidence="2">
    <location>
        <begin position="72"/>
        <end position="210"/>
    </location>
</feature>
<dbReference type="CDD" id="cd17671">
    <property type="entry name" value="RUN"/>
    <property type="match status" value="1"/>
</dbReference>
<dbReference type="AlphaFoldDB" id="A0A075AS69"/>
<evidence type="ECO:0000313" key="3">
    <source>
        <dbReference type="EMBL" id="EPZ31413.1"/>
    </source>
</evidence>
<evidence type="ECO:0000259" key="2">
    <source>
        <dbReference type="PROSITE" id="PS50826"/>
    </source>
</evidence>
<reference evidence="3 4" key="1">
    <citation type="journal article" date="2013" name="Curr. Biol.">
        <title>Shared signatures of parasitism and phylogenomics unite Cryptomycota and microsporidia.</title>
        <authorList>
            <person name="James T.Y."/>
            <person name="Pelin A."/>
            <person name="Bonen L."/>
            <person name="Ahrendt S."/>
            <person name="Sain D."/>
            <person name="Corradi N."/>
            <person name="Stajich J.E."/>
        </authorList>
    </citation>
    <scope>NUCLEOTIDE SEQUENCE [LARGE SCALE GENOMIC DNA]</scope>
    <source>
        <strain evidence="3 4">CSF55</strain>
    </source>
</reference>
<dbReference type="Proteomes" id="UP000030755">
    <property type="component" value="Unassembled WGS sequence"/>
</dbReference>
<sequence>MTELDEFFTFVDNIDSNTTSNNNSFSFSKSISSLFPSKPLETPTNIDTSDIPFRLYISLKQSIQTLLNSQGTNEQSNIEALVAVLENIFTHGNKGLESNHQHNNWTVTKLFNRRRVDPISCITYISERKRDSKLLNSLDYSPIEKLRAWICNCLSKGLLSHVYNVILDSNLADYYEPLSFLTSQWAPLCTVLLKPLSSINIGFQLTDLDNILQKNVNLLAPEVELQDINPEIVLLQKKILYLEDLNKSLQIKADEADERYRSMEKENMQLRAECHVLKLRVDSHEMTNSALLEQISKLESEYESRIESMSMATQ</sequence>
<accession>A0A075AS69</accession>
<dbReference type="Pfam" id="PF02759">
    <property type="entry name" value="RUN"/>
    <property type="match status" value="1"/>
</dbReference>
<dbReference type="HOGENOM" id="CLU_886114_0_0_1"/>
<dbReference type="PROSITE" id="PS50826">
    <property type="entry name" value="RUN"/>
    <property type="match status" value="1"/>
</dbReference>
<dbReference type="Gene3D" id="1.20.58.900">
    <property type="match status" value="1"/>
</dbReference>
<name>A0A075AS69_ROZAC</name>
<protein>
    <recommendedName>
        <fullName evidence="2">RUN domain-containing protein</fullName>
    </recommendedName>
</protein>
<dbReference type="InterPro" id="IPR037213">
    <property type="entry name" value="Run_dom_sf"/>
</dbReference>
<dbReference type="EMBL" id="KE561226">
    <property type="protein sequence ID" value="EPZ31413.1"/>
    <property type="molecule type" value="Genomic_DNA"/>
</dbReference>
<organism evidence="3 4">
    <name type="scientific">Rozella allomycis (strain CSF55)</name>
    <dbReference type="NCBI Taxonomy" id="988480"/>
    <lineage>
        <taxon>Eukaryota</taxon>
        <taxon>Fungi</taxon>
        <taxon>Fungi incertae sedis</taxon>
        <taxon>Cryptomycota</taxon>
        <taxon>Cryptomycota incertae sedis</taxon>
        <taxon>Rozella</taxon>
    </lineage>
</organism>
<dbReference type="InterPro" id="IPR004012">
    <property type="entry name" value="Run_dom"/>
</dbReference>
<keyword evidence="4" id="KW-1185">Reference proteome</keyword>
<feature type="coiled-coil region" evidence="1">
    <location>
        <begin position="246"/>
        <end position="301"/>
    </location>
</feature>